<dbReference type="Proteomes" id="UP001500449">
    <property type="component" value="Unassembled WGS sequence"/>
</dbReference>
<dbReference type="Pfam" id="PF00903">
    <property type="entry name" value="Glyoxalase"/>
    <property type="match status" value="1"/>
</dbReference>
<keyword evidence="12" id="KW-1185">Reference proteome</keyword>
<evidence type="ECO:0000259" key="10">
    <source>
        <dbReference type="PROSITE" id="PS51819"/>
    </source>
</evidence>
<evidence type="ECO:0000256" key="6">
    <source>
        <dbReference type="ARBA" id="ARBA00023002"/>
    </source>
</evidence>
<dbReference type="SUPFAM" id="SSF54593">
    <property type="entry name" value="Glyoxalase/Bleomycin resistance protein/Dihydroxybiphenyl dioxygenase"/>
    <property type="match status" value="2"/>
</dbReference>
<keyword evidence="4 8" id="KW-0058">Aromatic hydrocarbons catabolism</keyword>
<comment type="similarity">
    <text evidence="2 8">Belongs to the extradiol ring-cleavage dioxygenase family.</text>
</comment>
<dbReference type="InterPro" id="IPR037523">
    <property type="entry name" value="VOC_core"/>
</dbReference>
<accession>A0ABN2N4I3</accession>
<dbReference type="PANTHER" id="PTHR36113:SF1">
    <property type="entry name" value="GLYOXALASE_BLEOMYCIN RESISTANCE PROTEIN_DIOXYGENASE"/>
    <property type="match status" value="1"/>
</dbReference>
<organism evidence="11 12">
    <name type="scientific">Pseudonocardia ailaonensis</name>
    <dbReference type="NCBI Taxonomy" id="367279"/>
    <lineage>
        <taxon>Bacteria</taxon>
        <taxon>Bacillati</taxon>
        <taxon>Actinomycetota</taxon>
        <taxon>Actinomycetes</taxon>
        <taxon>Pseudonocardiales</taxon>
        <taxon>Pseudonocardiaceae</taxon>
        <taxon>Pseudonocardia</taxon>
    </lineage>
</organism>
<feature type="domain" description="VOC" evidence="10">
    <location>
        <begin position="5"/>
        <end position="120"/>
    </location>
</feature>
<sequence length="313" mass="33978">MLVRSLGYLRWRSPDVSAWTSFATRILGMMHARTDGDGSQFFRMDDEPYRLAVVPAAEAGIDALGFHVSDSAKLDEITVLLDRSGIAWSAGTDEECARRRVGEFVRCTDPAGVPVEFYCAPITDHTRLVTPYVDGFVAGALGLGHVVLTTTDMAASAAFYRDILGFQLRNTATLPSPNGAPSRSVQFYGCNPRHHSVALVEFRDPGVLRHFMVEMTTLDDVGATIDRCQDDGVTIRETLGRHTNDLMASFYVAAPDGTNVEIGFGAQQVDSATWAVHEITAPSLWGHRPVPPPPTVPDPVAGSRFDTAAPSRN</sequence>
<dbReference type="CDD" id="cd07237">
    <property type="entry name" value="BphC1-RGP6_C_like"/>
    <property type="match status" value="1"/>
</dbReference>
<protein>
    <submittedName>
        <fullName evidence="11">VOC family protein</fullName>
    </submittedName>
</protein>
<reference evidence="11 12" key="1">
    <citation type="journal article" date="2019" name="Int. J. Syst. Evol. Microbiol.">
        <title>The Global Catalogue of Microorganisms (GCM) 10K type strain sequencing project: providing services to taxonomists for standard genome sequencing and annotation.</title>
        <authorList>
            <consortium name="The Broad Institute Genomics Platform"/>
            <consortium name="The Broad Institute Genome Sequencing Center for Infectious Disease"/>
            <person name="Wu L."/>
            <person name="Ma J."/>
        </authorList>
    </citation>
    <scope>NUCLEOTIDE SEQUENCE [LARGE SCALE GENOMIC DNA]</scope>
    <source>
        <strain evidence="11 12">JCM 16009</strain>
    </source>
</reference>
<keyword evidence="7 8" id="KW-0408">Iron</keyword>
<dbReference type="PANTHER" id="PTHR36113">
    <property type="entry name" value="LYASE, PUTATIVE-RELATED-RELATED"/>
    <property type="match status" value="1"/>
</dbReference>
<dbReference type="PROSITE" id="PS00082">
    <property type="entry name" value="EXTRADIOL_DIOXYGENAS"/>
    <property type="match status" value="1"/>
</dbReference>
<dbReference type="CDD" id="cd07252">
    <property type="entry name" value="BphC1-RGP6_N_like"/>
    <property type="match status" value="1"/>
</dbReference>
<evidence type="ECO:0000256" key="5">
    <source>
        <dbReference type="ARBA" id="ARBA00022964"/>
    </source>
</evidence>
<comment type="caution">
    <text evidence="11">The sequence shown here is derived from an EMBL/GenBank/DDBJ whole genome shotgun (WGS) entry which is preliminary data.</text>
</comment>
<dbReference type="InterPro" id="IPR004360">
    <property type="entry name" value="Glyas_Fos-R_dOase_dom"/>
</dbReference>
<evidence type="ECO:0000256" key="7">
    <source>
        <dbReference type="ARBA" id="ARBA00023004"/>
    </source>
</evidence>
<proteinExistence type="inferred from homology"/>
<evidence type="ECO:0000256" key="2">
    <source>
        <dbReference type="ARBA" id="ARBA00008784"/>
    </source>
</evidence>
<evidence type="ECO:0000313" key="11">
    <source>
        <dbReference type="EMBL" id="GAA1850778.1"/>
    </source>
</evidence>
<dbReference type="RefSeq" id="WP_344417566.1">
    <property type="nucleotide sequence ID" value="NZ_BAAAQK010000009.1"/>
</dbReference>
<dbReference type="InterPro" id="IPR000486">
    <property type="entry name" value="Xdiol_ring_cleave_dOase_1/2"/>
</dbReference>
<dbReference type="EMBL" id="BAAAQK010000009">
    <property type="protein sequence ID" value="GAA1850778.1"/>
    <property type="molecule type" value="Genomic_DNA"/>
</dbReference>
<name>A0ABN2N4I3_9PSEU</name>
<dbReference type="Gene3D" id="3.10.180.10">
    <property type="entry name" value="2,3-Dihydroxybiphenyl 1,2-Dioxygenase, domain 1"/>
    <property type="match status" value="2"/>
</dbReference>
<evidence type="ECO:0000256" key="4">
    <source>
        <dbReference type="ARBA" id="ARBA00022797"/>
    </source>
</evidence>
<feature type="region of interest" description="Disordered" evidence="9">
    <location>
        <begin position="285"/>
        <end position="313"/>
    </location>
</feature>
<dbReference type="Pfam" id="PF22632">
    <property type="entry name" value="BphC_D1"/>
    <property type="match status" value="1"/>
</dbReference>
<keyword evidence="3" id="KW-0479">Metal-binding</keyword>
<dbReference type="InterPro" id="IPR029068">
    <property type="entry name" value="Glyas_Bleomycin-R_OHBP_Dase"/>
</dbReference>
<comment type="cofactor">
    <cofactor evidence="1 8">
        <name>Fe(2+)</name>
        <dbReference type="ChEBI" id="CHEBI:29033"/>
    </cofactor>
</comment>
<gene>
    <name evidence="11" type="ORF">GCM10009836_33380</name>
</gene>
<evidence type="ECO:0000313" key="12">
    <source>
        <dbReference type="Proteomes" id="UP001500449"/>
    </source>
</evidence>
<evidence type="ECO:0000256" key="1">
    <source>
        <dbReference type="ARBA" id="ARBA00001954"/>
    </source>
</evidence>
<dbReference type="PROSITE" id="PS51819">
    <property type="entry name" value="VOC"/>
    <property type="match status" value="2"/>
</dbReference>
<evidence type="ECO:0000256" key="3">
    <source>
        <dbReference type="ARBA" id="ARBA00022723"/>
    </source>
</evidence>
<feature type="domain" description="VOC" evidence="10">
    <location>
        <begin position="142"/>
        <end position="265"/>
    </location>
</feature>
<evidence type="ECO:0000256" key="9">
    <source>
        <dbReference type="SAM" id="MobiDB-lite"/>
    </source>
</evidence>
<dbReference type="InterPro" id="IPR051332">
    <property type="entry name" value="Fosfomycin_Res_Enzymes"/>
</dbReference>
<keyword evidence="6 8" id="KW-0560">Oxidoreductase</keyword>
<keyword evidence="5 8" id="KW-0223">Dioxygenase</keyword>
<evidence type="ECO:0000256" key="8">
    <source>
        <dbReference type="RuleBase" id="RU000683"/>
    </source>
</evidence>